<sequence>MPCNVINNPSFETGALDGWYASTGNVANIVQGTIAHAGNYYLDVTGTAEVPQVSVAQDLYWLDDENEHTLTLWVRVADPIPSTGHCEVSAYLGEDPEAGAIASDFVWHADEWIQLTGSIQPLARDLTLHFIGSCVDAGKEVPAHILFDDVVLSDC</sequence>
<keyword evidence="1" id="KW-0378">Hydrolase</keyword>
<dbReference type="AlphaFoldDB" id="A0A1L9WJV3"/>
<keyword evidence="4" id="KW-1185">Reference proteome</keyword>
<dbReference type="InterPro" id="IPR008979">
    <property type="entry name" value="Galactose-bd-like_sf"/>
</dbReference>
<evidence type="ECO:0000313" key="3">
    <source>
        <dbReference type="EMBL" id="OJJ96439.1"/>
    </source>
</evidence>
<proteinExistence type="predicted"/>
<protein>
    <recommendedName>
        <fullName evidence="2">CBM-cenC domain-containing protein</fullName>
    </recommendedName>
</protein>
<dbReference type="Proteomes" id="UP000184546">
    <property type="component" value="Unassembled WGS sequence"/>
</dbReference>
<dbReference type="GeneID" id="30979622"/>
<dbReference type="OrthoDB" id="4240053at2759"/>
<organism evidence="3 4">
    <name type="scientific">Aspergillus aculeatus (strain ATCC 16872 / CBS 172.66 / WB 5094)</name>
    <dbReference type="NCBI Taxonomy" id="690307"/>
    <lineage>
        <taxon>Eukaryota</taxon>
        <taxon>Fungi</taxon>
        <taxon>Dikarya</taxon>
        <taxon>Ascomycota</taxon>
        <taxon>Pezizomycotina</taxon>
        <taxon>Eurotiomycetes</taxon>
        <taxon>Eurotiomycetidae</taxon>
        <taxon>Eurotiales</taxon>
        <taxon>Aspergillaceae</taxon>
        <taxon>Aspergillus</taxon>
        <taxon>Aspergillus subgen. Circumdati</taxon>
    </lineage>
</organism>
<accession>A0A1L9WJV3</accession>
<reference evidence="4" key="1">
    <citation type="journal article" date="2017" name="Genome Biol.">
        <title>Comparative genomics reveals high biological diversity and specific adaptations in the industrially and medically important fungal genus Aspergillus.</title>
        <authorList>
            <person name="de Vries R.P."/>
            <person name="Riley R."/>
            <person name="Wiebenga A."/>
            <person name="Aguilar-Osorio G."/>
            <person name="Amillis S."/>
            <person name="Uchima C.A."/>
            <person name="Anderluh G."/>
            <person name="Asadollahi M."/>
            <person name="Askin M."/>
            <person name="Barry K."/>
            <person name="Battaglia E."/>
            <person name="Bayram O."/>
            <person name="Benocci T."/>
            <person name="Braus-Stromeyer S.A."/>
            <person name="Caldana C."/>
            <person name="Canovas D."/>
            <person name="Cerqueira G.C."/>
            <person name="Chen F."/>
            <person name="Chen W."/>
            <person name="Choi C."/>
            <person name="Clum A."/>
            <person name="Dos Santos R.A."/>
            <person name="Damasio A.R."/>
            <person name="Diallinas G."/>
            <person name="Emri T."/>
            <person name="Fekete E."/>
            <person name="Flipphi M."/>
            <person name="Freyberg S."/>
            <person name="Gallo A."/>
            <person name="Gournas C."/>
            <person name="Habgood R."/>
            <person name="Hainaut M."/>
            <person name="Harispe M.L."/>
            <person name="Henrissat B."/>
            <person name="Hilden K.S."/>
            <person name="Hope R."/>
            <person name="Hossain A."/>
            <person name="Karabika E."/>
            <person name="Karaffa L."/>
            <person name="Karanyi Z."/>
            <person name="Krasevec N."/>
            <person name="Kuo A."/>
            <person name="Kusch H."/>
            <person name="LaButti K."/>
            <person name="Lagendijk E.L."/>
            <person name="Lapidus A."/>
            <person name="Levasseur A."/>
            <person name="Lindquist E."/>
            <person name="Lipzen A."/>
            <person name="Logrieco A.F."/>
            <person name="MacCabe A."/>
            <person name="Maekelae M.R."/>
            <person name="Malavazi I."/>
            <person name="Melin P."/>
            <person name="Meyer V."/>
            <person name="Mielnichuk N."/>
            <person name="Miskei M."/>
            <person name="Molnar A.P."/>
            <person name="Mule G."/>
            <person name="Ngan C.Y."/>
            <person name="Orejas M."/>
            <person name="Orosz E."/>
            <person name="Ouedraogo J.P."/>
            <person name="Overkamp K.M."/>
            <person name="Park H.-S."/>
            <person name="Perrone G."/>
            <person name="Piumi F."/>
            <person name="Punt P.J."/>
            <person name="Ram A.F."/>
            <person name="Ramon A."/>
            <person name="Rauscher S."/>
            <person name="Record E."/>
            <person name="Riano-Pachon D.M."/>
            <person name="Robert V."/>
            <person name="Roehrig J."/>
            <person name="Ruller R."/>
            <person name="Salamov A."/>
            <person name="Salih N.S."/>
            <person name="Samson R.A."/>
            <person name="Sandor E."/>
            <person name="Sanguinetti M."/>
            <person name="Schuetze T."/>
            <person name="Sepcic K."/>
            <person name="Shelest E."/>
            <person name="Sherlock G."/>
            <person name="Sophianopoulou V."/>
            <person name="Squina F.M."/>
            <person name="Sun H."/>
            <person name="Susca A."/>
            <person name="Todd R.B."/>
            <person name="Tsang A."/>
            <person name="Unkles S.E."/>
            <person name="van de Wiele N."/>
            <person name="van Rossen-Uffink D."/>
            <person name="Oliveira J.V."/>
            <person name="Vesth T.C."/>
            <person name="Visser J."/>
            <person name="Yu J.-H."/>
            <person name="Zhou M."/>
            <person name="Andersen M.R."/>
            <person name="Archer D.B."/>
            <person name="Baker S.E."/>
            <person name="Benoit I."/>
            <person name="Brakhage A.A."/>
            <person name="Braus G.H."/>
            <person name="Fischer R."/>
            <person name="Frisvad J.C."/>
            <person name="Goldman G.H."/>
            <person name="Houbraken J."/>
            <person name="Oakley B."/>
            <person name="Pocsi I."/>
            <person name="Scazzocchio C."/>
            <person name="Seiboth B."/>
            <person name="vanKuyk P.A."/>
            <person name="Wortman J."/>
            <person name="Dyer P.S."/>
            <person name="Grigoriev I.V."/>
        </authorList>
    </citation>
    <scope>NUCLEOTIDE SEQUENCE [LARGE SCALE GENOMIC DNA]</scope>
    <source>
        <strain evidence="4">ATCC 16872 / CBS 172.66 / WB 5094</strain>
    </source>
</reference>
<feature type="domain" description="CBM-cenC" evidence="2">
    <location>
        <begin position="4"/>
        <end position="120"/>
    </location>
</feature>
<dbReference type="SUPFAM" id="SSF49785">
    <property type="entry name" value="Galactose-binding domain-like"/>
    <property type="match status" value="1"/>
</dbReference>
<dbReference type="GO" id="GO:0016798">
    <property type="term" value="F:hydrolase activity, acting on glycosyl bonds"/>
    <property type="evidence" value="ECO:0007669"/>
    <property type="project" value="InterPro"/>
</dbReference>
<gene>
    <name evidence="3" type="ORF">ASPACDRAFT_81154</name>
</gene>
<dbReference type="InterPro" id="IPR003305">
    <property type="entry name" value="CenC_carb-bd"/>
</dbReference>
<name>A0A1L9WJV3_ASPA1</name>
<evidence type="ECO:0000313" key="4">
    <source>
        <dbReference type="Proteomes" id="UP000184546"/>
    </source>
</evidence>
<dbReference type="OMA" id="WYTAPST"/>
<dbReference type="VEuPathDB" id="FungiDB:ASPACDRAFT_81154"/>
<dbReference type="EMBL" id="KV878985">
    <property type="protein sequence ID" value="OJJ96439.1"/>
    <property type="molecule type" value="Genomic_DNA"/>
</dbReference>
<dbReference type="RefSeq" id="XP_020052779.1">
    <property type="nucleotide sequence ID" value="XM_020205808.1"/>
</dbReference>
<evidence type="ECO:0000256" key="1">
    <source>
        <dbReference type="ARBA" id="ARBA00022801"/>
    </source>
</evidence>
<dbReference type="Gene3D" id="2.60.120.260">
    <property type="entry name" value="Galactose-binding domain-like"/>
    <property type="match status" value="1"/>
</dbReference>
<dbReference type="Pfam" id="PF02018">
    <property type="entry name" value="CBM_4_9"/>
    <property type="match status" value="1"/>
</dbReference>
<evidence type="ECO:0000259" key="2">
    <source>
        <dbReference type="Pfam" id="PF02018"/>
    </source>
</evidence>